<dbReference type="Proteomes" id="UP000235145">
    <property type="component" value="Unassembled WGS sequence"/>
</dbReference>
<dbReference type="PROSITE" id="PS50846">
    <property type="entry name" value="HMA_2"/>
    <property type="match status" value="1"/>
</dbReference>
<organism evidence="9 10">
    <name type="scientific">Lactuca sativa</name>
    <name type="common">Garden lettuce</name>
    <dbReference type="NCBI Taxonomy" id="4236"/>
    <lineage>
        <taxon>Eukaryota</taxon>
        <taxon>Viridiplantae</taxon>
        <taxon>Streptophyta</taxon>
        <taxon>Embryophyta</taxon>
        <taxon>Tracheophyta</taxon>
        <taxon>Spermatophyta</taxon>
        <taxon>Magnoliopsida</taxon>
        <taxon>eudicotyledons</taxon>
        <taxon>Gunneridae</taxon>
        <taxon>Pentapetalae</taxon>
        <taxon>asterids</taxon>
        <taxon>campanulids</taxon>
        <taxon>Asterales</taxon>
        <taxon>Asteraceae</taxon>
        <taxon>Cichorioideae</taxon>
        <taxon>Cichorieae</taxon>
        <taxon>Lactucinae</taxon>
        <taxon>Lactuca</taxon>
    </lineage>
</organism>
<feature type="region of interest" description="Disordered" evidence="6">
    <location>
        <begin position="182"/>
        <end position="250"/>
    </location>
</feature>
<dbReference type="EMBL" id="NBSK02000005">
    <property type="protein sequence ID" value="KAJ0206315.1"/>
    <property type="molecule type" value="Genomic_DNA"/>
</dbReference>
<evidence type="ECO:0000256" key="7">
    <source>
        <dbReference type="SAM" id="Phobius"/>
    </source>
</evidence>
<dbReference type="Gene3D" id="3.30.70.100">
    <property type="match status" value="1"/>
</dbReference>
<reference evidence="9 10" key="1">
    <citation type="journal article" date="2017" name="Nat. Commun.">
        <title>Genome assembly with in vitro proximity ligation data and whole-genome triplication in lettuce.</title>
        <authorList>
            <person name="Reyes-Chin-Wo S."/>
            <person name="Wang Z."/>
            <person name="Yang X."/>
            <person name="Kozik A."/>
            <person name="Arikit S."/>
            <person name="Song C."/>
            <person name="Xia L."/>
            <person name="Froenicke L."/>
            <person name="Lavelle D.O."/>
            <person name="Truco M.J."/>
            <person name="Xia R."/>
            <person name="Zhu S."/>
            <person name="Xu C."/>
            <person name="Xu H."/>
            <person name="Xu X."/>
            <person name="Cox K."/>
            <person name="Korf I."/>
            <person name="Meyers B.C."/>
            <person name="Michelmore R.W."/>
        </authorList>
    </citation>
    <scope>NUCLEOTIDE SEQUENCE [LARGE SCALE GENOMIC DNA]</scope>
    <source>
        <strain evidence="10">cv. Salinas</strain>
        <tissue evidence="9">Seedlings</tissue>
    </source>
</reference>
<keyword evidence="4" id="KW-0636">Prenylation</keyword>
<dbReference type="PANTHER" id="PTHR45868">
    <property type="entry name" value="HEAVY METAL-ASSOCIATED ISOPRENYLATED PLANT PROTEIN 33-RELATED"/>
    <property type="match status" value="1"/>
</dbReference>
<dbReference type="InterPro" id="IPR006121">
    <property type="entry name" value="HMA_dom"/>
</dbReference>
<evidence type="ECO:0000256" key="4">
    <source>
        <dbReference type="ARBA" id="ARBA00023289"/>
    </source>
</evidence>
<keyword evidence="7" id="KW-0812">Transmembrane</keyword>
<evidence type="ECO:0000256" key="1">
    <source>
        <dbReference type="ARBA" id="ARBA00004170"/>
    </source>
</evidence>
<dbReference type="Pfam" id="PF00403">
    <property type="entry name" value="HMA"/>
    <property type="match status" value="1"/>
</dbReference>
<keyword evidence="2" id="KW-0488">Methylation</keyword>
<proteinExistence type="inferred from homology"/>
<dbReference type="GO" id="GO:0046872">
    <property type="term" value="F:metal ion binding"/>
    <property type="evidence" value="ECO:0007669"/>
    <property type="project" value="UniProtKB-KW"/>
</dbReference>
<dbReference type="GO" id="GO:0009626">
    <property type="term" value="P:plant-type hypersensitive response"/>
    <property type="evidence" value="ECO:0007669"/>
    <property type="project" value="UniProtKB-KW"/>
</dbReference>
<evidence type="ECO:0000313" key="9">
    <source>
        <dbReference type="EMBL" id="KAJ0206315.1"/>
    </source>
</evidence>
<feature type="compositionally biased region" description="Basic residues" evidence="6">
    <location>
        <begin position="207"/>
        <end position="219"/>
    </location>
</feature>
<keyword evidence="7" id="KW-1133">Transmembrane helix</keyword>
<sequence>MDAPPPEEHNTPPLKYKVSAFLLQYIYQPFCFLFLLICALCIWHTLHARFLQTWFLKVSIHCVGCKRKVKRVLQSIEGVYTIDIDSKQQKVTVVGNVEVDTLIKKLVKTGKHAEKWPENPNKKEKTAAGGESKNEKEKGSESSGNSSDEEERNPPPENGNPPSKNGGMSVRFADVPENISAQASQETGGGSQVSGGGGGGGGGGQGGKKKKKKKKKKSSSAKPSGGPPDTGLVAPEMGRNQVIDQLHLSPPRGYSYPMPAGPAYAVSYNETHPSGNGGPAYYIPPTPYTYDYTEDSDDFVTLPRPSDTFELLSDENPYGCCIM</sequence>
<evidence type="ECO:0000313" key="10">
    <source>
        <dbReference type="Proteomes" id="UP000235145"/>
    </source>
</evidence>
<evidence type="ECO:0000256" key="5">
    <source>
        <dbReference type="ARBA" id="ARBA00024045"/>
    </source>
</evidence>
<dbReference type="InterPro" id="IPR036163">
    <property type="entry name" value="HMA_dom_sf"/>
</dbReference>
<evidence type="ECO:0000256" key="6">
    <source>
        <dbReference type="SAM" id="MobiDB-lite"/>
    </source>
</evidence>
<dbReference type="CDD" id="cd00371">
    <property type="entry name" value="HMA"/>
    <property type="match status" value="1"/>
</dbReference>
<dbReference type="FunFam" id="3.30.70.100:FF:000008">
    <property type="entry name" value="Copper transport protein ATOX1"/>
    <property type="match status" value="1"/>
</dbReference>
<evidence type="ECO:0000256" key="2">
    <source>
        <dbReference type="ARBA" id="ARBA00022481"/>
    </source>
</evidence>
<dbReference type="SUPFAM" id="SSF55008">
    <property type="entry name" value="HMA, heavy metal-associated domain"/>
    <property type="match status" value="1"/>
</dbReference>
<gene>
    <name evidence="9" type="ORF">LSAT_V11C500247770</name>
</gene>
<feature type="region of interest" description="Disordered" evidence="6">
    <location>
        <begin position="110"/>
        <end position="170"/>
    </location>
</feature>
<feature type="transmembrane region" description="Helical" evidence="7">
    <location>
        <begin position="25"/>
        <end position="46"/>
    </location>
</feature>
<feature type="compositionally biased region" description="Gly residues" evidence="6">
    <location>
        <begin position="187"/>
        <end position="206"/>
    </location>
</feature>
<dbReference type="AlphaFoldDB" id="A0A9R1VHJ6"/>
<comment type="caution">
    <text evidence="9">The sequence shown here is derived from an EMBL/GenBank/DDBJ whole genome shotgun (WGS) entry which is preliminary data.</text>
</comment>
<feature type="compositionally biased region" description="Basic and acidic residues" evidence="6">
    <location>
        <begin position="111"/>
        <end position="140"/>
    </location>
</feature>
<name>A0A9R1VHJ6_LACSA</name>
<accession>A0A9R1VHJ6</accession>
<evidence type="ECO:0000256" key="3">
    <source>
        <dbReference type="ARBA" id="ARBA00022723"/>
    </source>
</evidence>
<keyword evidence="7" id="KW-0472">Membrane</keyword>
<comment type="similarity">
    <text evidence="5">Belongs to the HIPP family.</text>
</comment>
<keyword evidence="10" id="KW-1185">Reference proteome</keyword>
<comment type="subcellular location">
    <subcellularLocation>
        <location evidence="1">Membrane</location>
        <topology evidence="1">Peripheral membrane protein</topology>
    </subcellularLocation>
</comment>
<keyword evidence="3" id="KW-0479">Metal-binding</keyword>
<evidence type="ECO:0000259" key="8">
    <source>
        <dbReference type="PROSITE" id="PS50846"/>
    </source>
</evidence>
<protein>
    <recommendedName>
        <fullName evidence="8">HMA domain-containing protein</fullName>
    </recommendedName>
</protein>
<keyword evidence="4" id="KW-0449">Lipoprotein</keyword>
<dbReference type="PANTHER" id="PTHR45868:SF80">
    <property type="entry name" value="F15K9.8-RELATED"/>
    <property type="match status" value="1"/>
</dbReference>
<dbReference type="GO" id="GO:0016020">
    <property type="term" value="C:membrane"/>
    <property type="evidence" value="ECO:0007669"/>
    <property type="project" value="UniProtKB-SubCell"/>
</dbReference>
<feature type="domain" description="HMA" evidence="8">
    <location>
        <begin position="51"/>
        <end position="114"/>
    </location>
</feature>